<reference evidence="3" key="1">
    <citation type="submission" date="2021-02" db="EMBL/GenBank/DDBJ databases">
        <authorList>
            <person name="Dougan E. K."/>
            <person name="Rhodes N."/>
            <person name="Thang M."/>
            <person name="Chan C."/>
        </authorList>
    </citation>
    <scope>NUCLEOTIDE SEQUENCE</scope>
</reference>
<evidence type="ECO:0000313" key="3">
    <source>
        <dbReference type="EMBL" id="CAE8652549.1"/>
    </source>
</evidence>
<evidence type="ECO:0000313" key="5">
    <source>
        <dbReference type="Proteomes" id="UP000654075"/>
    </source>
</evidence>
<evidence type="ECO:0000313" key="4">
    <source>
        <dbReference type="Proteomes" id="UP000626109"/>
    </source>
</evidence>
<dbReference type="Proteomes" id="UP000626109">
    <property type="component" value="Unassembled WGS sequence"/>
</dbReference>
<feature type="region of interest" description="Disordered" evidence="1">
    <location>
        <begin position="1"/>
        <end position="156"/>
    </location>
</feature>
<evidence type="ECO:0000313" key="2">
    <source>
        <dbReference type="EMBL" id="CAE8597597.1"/>
    </source>
</evidence>
<protein>
    <submittedName>
        <fullName evidence="3">Uncharacterized protein</fullName>
    </submittedName>
</protein>
<dbReference type="EMBL" id="CAJNNW010010871">
    <property type="protein sequence ID" value="CAE8652549.1"/>
    <property type="molecule type" value="Genomic_DNA"/>
</dbReference>
<feature type="compositionally biased region" description="Acidic residues" evidence="1">
    <location>
        <begin position="18"/>
        <end position="36"/>
    </location>
</feature>
<evidence type="ECO:0000256" key="1">
    <source>
        <dbReference type="SAM" id="MobiDB-lite"/>
    </source>
</evidence>
<feature type="compositionally biased region" description="Basic and acidic residues" evidence="1">
    <location>
        <begin position="72"/>
        <end position="81"/>
    </location>
</feature>
<organism evidence="3 4">
    <name type="scientific">Polarella glacialis</name>
    <name type="common">Dinoflagellate</name>
    <dbReference type="NCBI Taxonomy" id="89957"/>
    <lineage>
        <taxon>Eukaryota</taxon>
        <taxon>Sar</taxon>
        <taxon>Alveolata</taxon>
        <taxon>Dinophyceae</taxon>
        <taxon>Suessiales</taxon>
        <taxon>Suessiaceae</taxon>
        <taxon>Polarella</taxon>
    </lineage>
</organism>
<feature type="compositionally biased region" description="Basic and acidic residues" evidence="1">
    <location>
        <begin position="126"/>
        <end position="147"/>
    </location>
</feature>
<keyword evidence="5" id="KW-1185">Reference proteome</keyword>
<gene>
    <name evidence="2" type="ORF">PGLA1383_LOCUS16035</name>
    <name evidence="3" type="ORF">PGLA2088_LOCUS9777</name>
</gene>
<dbReference type="AlphaFoldDB" id="A0A813IMM3"/>
<name>A0A813IMM3_POLGL</name>
<feature type="compositionally biased region" description="Low complexity" evidence="1">
    <location>
        <begin position="1"/>
        <end position="17"/>
    </location>
</feature>
<proteinExistence type="predicted"/>
<sequence length="184" mass="20205">MPSAEAAEADQQQYDAAPEAEVEQEAVGPEDGEPEPAADAQEDAKSEISASMQSENSKPDSDARRATASSDFFRRQAEKRQAARTKASAAPAPVPEEDGRTQPVTSQDWDPDLNDHHTASGSGRAPSRDRADENFDSSEREYKRQKLESQGGEDTEIADFAFRVLGDEKFLSQQAEARYQEHFA</sequence>
<comment type="caution">
    <text evidence="3">The sequence shown here is derived from an EMBL/GenBank/DDBJ whole genome shotgun (WGS) entry which is preliminary data.</text>
</comment>
<dbReference type="Proteomes" id="UP000654075">
    <property type="component" value="Unassembled WGS sequence"/>
</dbReference>
<accession>A0A813IMM3</accession>
<dbReference type="EMBL" id="CAJNNV010009621">
    <property type="protein sequence ID" value="CAE8597597.1"/>
    <property type="molecule type" value="Genomic_DNA"/>
</dbReference>